<keyword evidence="10" id="KW-0808">Transferase</keyword>
<dbReference type="InterPro" id="IPR001926">
    <property type="entry name" value="TrpB-like_PALP"/>
</dbReference>
<keyword evidence="4" id="KW-0963">Cytoplasm</keyword>
<reference evidence="12" key="2">
    <citation type="submission" date="2014-09" db="EMBL/GenBank/DDBJ databases">
        <authorList>
            <person name="Gomez-Valero L."/>
        </authorList>
    </citation>
    <scope>NUCLEOTIDE SEQUENCE [LARGE SCALE GENOMIC DNA]</scope>
    <source>
        <strain evidence="12">ATCC33218</strain>
    </source>
</reference>
<keyword evidence="13" id="KW-1185">Reference proteome</keyword>
<dbReference type="AlphaFoldDB" id="A0A098GGQ3"/>
<dbReference type="Proteomes" id="UP000182998">
    <property type="component" value="Unassembled WGS sequence"/>
</dbReference>
<dbReference type="Gene3D" id="3.40.50.1100">
    <property type="match status" value="2"/>
</dbReference>
<dbReference type="InterPro" id="IPR050214">
    <property type="entry name" value="Cys_Synth/Cystath_Beta-Synth"/>
</dbReference>
<evidence type="ECO:0000256" key="7">
    <source>
        <dbReference type="ARBA" id="ARBA00047931"/>
    </source>
</evidence>
<dbReference type="Pfam" id="PF00291">
    <property type="entry name" value="PALP"/>
    <property type="match status" value="1"/>
</dbReference>
<keyword evidence="5" id="KW-0663">Pyridoxal phosphate</keyword>
<dbReference type="FunFam" id="3.40.50.1100:FF:000015">
    <property type="entry name" value="Cysteine synthase B"/>
    <property type="match status" value="1"/>
</dbReference>
<dbReference type="EMBL" id="FMVN01000001">
    <property type="protein sequence ID" value="SCX84994.1"/>
    <property type="molecule type" value="Genomic_DNA"/>
</dbReference>
<keyword evidence="6" id="KW-0456">Lyase</keyword>
<dbReference type="EC" id="2.5.1.47" evidence="10"/>
<evidence type="ECO:0000313" key="13">
    <source>
        <dbReference type="Proteomes" id="UP000182998"/>
    </source>
</evidence>
<comment type="function">
    <text evidence="8">A cysteine desulfhydrase that generates hydrogen sulfide, H(2)S. The H(2)S produced by this enzyme stimulates respiration in M.tuberculosis, mediated primarily via cytochrome bd with a lesser contribution from cytochrome bc1/aa3. H(2)S modulates the balance between respiration and glycolysis, and also contributes to redox homeostasis. Probably eliminates toxic levels of Cys (which can induce oxidative stress).</text>
</comment>
<feature type="domain" description="Tryptophan synthase beta chain-like PALP" evidence="9">
    <location>
        <begin position="24"/>
        <end position="311"/>
    </location>
</feature>
<dbReference type="OrthoDB" id="7624112at2"/>
<comment type="pathway">
    <text evidence="3">Amino-acid biosynthesis; L-cysteine biosynthesis; L-cysteine from L-serine: step 2/2.</text>
</comment>
<dbReference type="Proteomes" id="UP000032414">
    <property type="component" value="Chromosome I"/>
</dbReference>
<reference evidence="11 13" key="3">
    <citation type="submission" date="2016-10" db="EMBL/GenBank/DDBJ databases">
        <authorList>
            <person name="Varghese N."/>
            <person name="Submissions S."/>
        </authorList>
    </citation>
    <scope>NUCLEOTIDE SEQUENCE [LARGE SCALE GENOMIC DNA]</scope>
    <source>
        <strain evidence="11 13">ATCC 33218</strain>
    </source>
</reference>
<evidence type="ECO:0000313" key="10">
    <source>
        <dbReference type="EMBL" id="CEG60666.1"/>
    </source>
</evidence>
<dbReference type="InterPro" id="IPR036052">
    <property type="entry name" value="TrpB-like_PALP_sf"/>
</dbReference>
<proteinExistence type="predicted"/>
<protein>
    <submittedName>
        <fullName evidence="10 11">Cysteine synthase</fullName>
        <ecNumber evidence="10">2.5.1.47</ecNumber>
    </submittedName>
</protein>
<dbReference type="EMBL" id="LN614830">
    <property type="protein sequence ID" value="CEG60666.1"/>
    <property type="molecule type" value="Genomic_DNA"/>
</dbReference>
<evidence type="ECO:0000256" key="6">
    <source>
        <dbReference type="ARBA" id="ARBA00023239"/>
    </source>
</evidence>
<comment type="subcellular location">
    <subcellularLocation>
        <location evidence="2">Cytoplasm</location>
    </subcellularLocation>
</comment>
<evidence type="ECO:0000313" key="12">
    <source>
        <dbReference type="Proteomes" id="UP000032414"/>
    </source>
</evidence>
<dbReference type="PATRIC" id="fig|451.8.peg.1633"/>
<comment type="catalytic activity">
    <reaction evidence="7">
        <text>O-acetyl-L-serine + hydrogen sulfide = L-cysteine + acetate</text>
        <dbReference type="Rhea" id="RHEA:14829"/>
        <dbReference type="ChEBI" id="CHEBI:29919"/>
        <dbReference type="ChEBI" id="CHEBI:30089"/>
        <dbReference type="ChEBI" id="CHEBI:35235"/>
        <dbReference type="ChEBI" id="CHEBI:58340"/>
        <dbReference type="EC" id="2.5.1.47"/>
    </reaction>
</comment>
<reference evidence="10" key="1">
    <citation type="submission" date="2014-09" db="EMBL/GenBank/DDBJ databases">
        <authorList>
            <person name="GOMEZ-VALERO Laura"/>
        </authorList>
    </citation>
    <scope>NUCLEOTIDE SEQUENCE</scope>
    <source>
        <strain evidence="10">ATCC33218</strain>
    </source>
</reference>
<dbReference type="GO" id="GO:0004124">
    <property type="term" value="F:cysteine synthase activity"/>
    <property type="evidence" value="ECO:0007669"/>
    <property type="project" value="UniProtKB-EC"/>
</dbReference>
<evidence type="ECO:0000256" key="2">
    <source>
        <dbReference type="ARBA" id="ARBA00004496"/>
    </source>
</evidence>
<dbReference type="STRING" id="451.B6N58_08740"/>
<gene>
    <name evidence="10" type="ORF">LMI_1359</name>
    <name evidence="11" type="ORF">SAMN02982997_00248</name>
</gene>
<comment type="cofactor">
    <cofactor evidence="1">
        <name>pyridoxal 5'-phosphate</name>
        <dbReference type="ChEBI" id="CHEBI:597326"/>
    </cofactor>
</comment>
<dbReference type="GO" id="GO:0016829">
    <property type="term" value="F:lyase activity"/>
    <property type="evidence" value="ECO:0007669"/>
    <property type="project" value="UniProtKB-KW"/>
</dbReference>
<evidence type="ECO:0000256" key="3">
    <source>
        <dbReference type="ARBA" id="ARBA00004962"/>
    </source>
</evidence>
<dbReference type="GO" id="GO:0005737">
    <property type="term" value="C:cytoplasm"/>
    <property type="evidence" value="ECO:0007669"/>
    <property type="project" value="UniProtKB-SubCell"/>
</dbReference>
<evidence type="ECO:0000256" key="8">
    <source>
        <dbReference type="ARBA" id="ARBA00055251"/>
    </source>
</evidence>
<evidence type="ECO:0000256" key="4">
    <source>
        <dbReference type="ARBA" id="ARBA00022490"/>
    </source>
</evidence>
<dbReference type="PANTHER" id="PTHR10314">
    <property type="entry name" value="CYSTATHIONINE BETA-SYNTHASE"/>
    <property type="match status" value="1"/>
</dbReference>
<organism evidence="10 12">
    <name type="scientific">Legionella micdadei</name>
    <name type="common">Tatlockia micdadei</name>
    <dbReference type="NCBI Taxonomy" id="451"/>
    <lineage>
        <taxon>Bacteria</taxon>
        <taxon>Pseudomonadati</taxon>
        <taxon>Pseudomonadota</taxon>
        <taxon>Gammaproteobacteria</taxon>
        <taxon>Legionellales</taxon>
        <taxon>Legionellaceae</taxon>
        <taxon>Legionella</taxon>
    </lineage>
</organism>
<evidence type="ECO:0000313" key="11">
    <source>
        <dbReference type="EMBL" id="SCX84994.1"/>
    </source>
</evidence>
<evidence type="ECO:0000256" key="5">
    <source>
        <dbReference type="ARBA" id="ARBA00022898"/>
    </source>
</evidence>
<dbReference type="SUPFAM" id="SSF53686">
    <property type="entry name" value="Tryptophan synthase beta subunit-like PLP-dependent enzymes"/>
    <property type="match status" value="1"/>
</dbReference>
<sequence length="355" mass="40365">MTNSWHKNALQKIFAEMNRSSDTHLLKIFFSKKSNISLYLKDESSHITGSLKHRLARSLYLYGICNGWINENTTIIEASSGNTAVAEAYFAFLLGLRFIAVMPKSISQQKIKRIEHYQGECVLIEHTQTDREVAYELASKCNSHFMDQFTFAERAVDWRSNNNIAESTFRQMANEQFPIPEWIVCGAGTGGTAATFGRYIRYALYPTQLCVVDPEDSVLYDYFIHRDSSISIQKASRIEGIGRRYVPASFFPDIISRMIKVPDDGSIAALYFLEQLTGLKFGASTGSALYGSLQLAAELQEQGKKGSIVVIAGDSGHLYHDTYYNHDWLKTKNIHIKPYLEQLWHFYNTGKWVMP</sequence>
<evidence type="ECO:0000259" key="9">
    <source>
        <dbReference type="Pfam" id="PF00291"/>
    </source>
</evidence>
<evidence type="ECO:0000256" key="1">
    <source>
        <dbReference type="ARBA" id="ARBA00001933"/>
    </source>
</evidence>
<dbReference type="HOGENOM" id="CLU_046285_0_0_6"/>
<accession>A0A098GGQ3</accession>
<dbReference type="RefSeq" id="WP_045099042.1">
    <property type="nucleotide sequence ID" value="NZ_CP020614.1"/>
</dbReference>
<dbReference type="KEGG" id="tmc:LMI_1359"/>
<name>A0A098GGQ3_LEGMI</name>